<keyword evidence="2" id="KW-1185">Reference proteome</keyword>
<protein>
    <submittedName>
        <fullName evidence="1">Uncharacterized protein</fullName>
    </submittedName>
</protein>
<dbReference type="Proteomes" id="UP000199013">
    <property type="component" value="Unassembled WGS sequence"/>
</dbReference>
<sequence length="140" mass="15268">MTRSPDQPADDDLICVTCPSRALSRGRFDVASHPDPRQYTLDRASGYQVDQTSGVAVCVHPHKVGLPAGAYASEGTKLPANTPATVEGDVWDDPDLVDRLLDNDGPDVVDMRRALAAETPTAARRRFPRARAVFRRQSAR</sequence>
<evidence type="ECO:0000313" key="1">
    <source>
        <dbReference type="EMBL" id="SBW19360.1"/>
    </source>
</evidence>
<reference evidence="2" key="1">
    <citation type="submission" date="2016-02" db="EMBL/GenBank/DDBJ databases">
        <authorList>
            <person name="Wibberg D."/>
        </authorList>
    </citation>
    <scope>NUCLEOTIDE SEQUENCE [LARGE SCALE GENOMIC DNA]</scope>
</reference>
<proteinExistence type="predicted"/>
<organism evidence="1 2">
    <name type="scientific">Candidatus Protofrankia californiensis</name>
    <dbReference type="NCBI Taxonomy" id="1839754"/>
    <lineage>
        <taxon>Bacteria</taxon>
        <taxon>Bacillati</taxon>
        <taxon>Actinomycetota</taxon>
        <taxon>Actinomycetes</taxon>
        <taxon>Frankiales</taxon>
        <taxon>Frankiaceae</taxon>
        <taxon>Protofrankia</taxon>
    </lineage>
</organism>
<dbReference type="EMBL" id="FLUV01000535">
    <property type="protein sequence ID" value="SBW19360.1"/>
    <property type="molecule type" value="Genomic_DNA"/>
</dbReference>
<name>A0A1C3NVA1_9ACTN</name>
<gene>
    <name evidence="1" type="ORF">FDG2_1274</name>
</gene>
<accession>A0A1C3NVA1</accession>
<dbReference type="AlphaFoldDB" id="A0A1C3NVA1"/>
<evidence type="ECO:0000313" key="2">
    <source>
        <dbReference type="Proteomes" id="UP000199013"/>
    </source>
</evidence>